<accession>A0ABX0TYI4</accession>
<name>A0ABX0TYI4_9SPHN</name>
<evidence type="ECO:0000313" key="2">
    <source>
        <dbReference type="Proteomes" id="UP000727456"/>
    </source>
</evidence>
<dbReference type="EMBL" id="JAAOZC010000005">
    <property type="protein sequence ID" value="NIJ08696.1"/>
    <property type="molecule type" value="Genomic_DNA"/>
</dbReference>
<organism evidence="1 2">
    <name type="scientific">Sphingomonas vulcanisoli</name>
    <dbReference type="NCBI Taxonomy" id="1658060"/>
    <lineage>
        <taxon>Bacteria</taxon>
        <taxon>Pseudomonadati</taxon>
        <taxon>Pseudomonadota</taxon>
        <taxon>Alphaproteobacteria</taxon>
        <taxon>Sphingomonadales</taxon>
        <taxon>Sphingomonadaceae</taxon>
        <taxon>Sphingomonas</taxon>
    </lineage>
</organism>
<dbReference type="Proteomes" id="UP000727456">
    <property type="component" value="Unassembled WGS sequence"/>
</dbReference>
<comment type="caution">
    <text evidence="1">The sequence shown here is derived from an EMBL/GenBank/DDBJ whole genome shotgun (WGS) entry which is preliminary data.</text>
</comment>
<evidence type="ECO:0008006" key="3">
    <source>
        <dbReference type="Google" id="ProtNLM"/>
    </source>
</evidence>
<dbReference type="RefSeq" id="WP_167073597.1">
    <property type="nucleotide sequence ID" value="NZ_JAAOZC010000005.1"/>
</dbReference>
<gene>
    <name evidence="1" type="ORF">FHS31_002317</name>
</gene>
<proteinExistence type="predicted"/>
<protein>
    <recommendedName>
        <fullName evidence="3">Lipoprotein</fullName>
    </recommendedName>
</protein>
<keyword evidence="2" id="KW-1185">Reference proteome</keyword>
<evidence type="ECO:0000313" key="1">
    <source>
        <dbReference type="EMBL" id="NIJ08696.1"/>
    </source>
</evidence>
<reference evidence="1 2" key="1">
    <citation type="submission" date="2020-03" db="EMBL/GenBank/DDBJ databases">
        <title>Genomic Encyclopedia of Type Strains, Phase III (KMG-III): the genomes of soil and plant-associated and newly described type strains.</title>
        <authorList>
            <person name="Whitman W."/>
        </authorList>
    </citation>
    <scope>NUCLEOTIDE SEQUENCE [LARGE SCALE GENOMIC DNA]</scope>
    <source>
        <strain evidence="1 2">CECT 8804</strain>
    </source>
</reference>
<sequence>MRRLLLALAALLPLAGCGKGPAPDALDTDEKIVRSVLQVLASDGKPVCVSRLTFGSPLSQFRVATRGQLPRYYDLDWFPPLPWRPPAMPTQKQLRDAVAAGRDANIPEPPARTDPLPREKRSILSGLAFAISPPATELHSVRLRESWMPKGVIPRWWPGRGDAKLGCDANYVLSGVKRTDHAAFVAVRVHHWGTLYGLVTHGDDWRVVGQWGPWLY</sequence>